<organism evidence="3 4">
    <name type="scientific">Mycena belliarum</name>
    <dbReference type="NCBI Taxonomy" id="1033014"/>
    <lineage>
        <taxon>Eukaryota</taxon>
        <taxon>Fungi</taxon>
        <taxon>Dikarya</taxon>
        <taxon>Basidiomycota</taxon>
        <taxon>Agaricomycotina</taxon>
        <taxon>Agaricomycetes</taxon>
        <taxon>Agaricomycetidae</taxon>
        <taxon>Agaricales</taxon>
        <taxon>Marasmiineae</taxon>
        <taxon>Mycenaceae</taxon>
        <taxon>Mycena</taxon>
    </lineage>
</organism>
<sequence length="589" mass="66324">MSELIAEADAERTHWIAATVENKPTWALPGPFTMYEVGSSEEPEWGPSPLTLWELAMYELSWALRSKPEWQRKAADPEIRAKWRKEALEQKFVSGDDGDVQTVLTEKMVDYVLAELEGYAKISDNEKGIERGCFDAIWYSDRLISKEVEERLKNALEPLENVPEDQKDWHPGSNKQVLDLVHPSLYCVVYGRTHAYLPGKPRIASNFLPVHAPKAEHPIEWTSQWISQKFCWLPSDFAVDAKDGSVRLVSPYINNINPMLHQPLYRVIEEVIAGFIPMFERVLGDTNRENDRVPFSNPDRLGEISCIWGEDEEPSPDDEPGSDEDEDEFVDNFLASADKILPDAEEYKGALEARFAPVSLHGRTIQCIIKLASIHLSPEHPEYAGGSWRVEGMTNESIAASGIYYYDEENITESKLAFRVATGEPAYHSQGDNKCMQVLYGKDIHSVCTQEIGAMVTQAGRALAWPNLFQHCVSPFKLVDPSKPGHRKILAIFLVNPTLDPIVSATDVPPQQAEWAGEAFEQAYAASDSVLGDLAPELRDLIKGHFSSTVMSLGEAEAYRLQLMKERTAFVADHTKKAYGKIFNIRAWR</sequence>
<feature type="domain" description="DUF4246" evidence="2">
    <location>
        <begin position="34"/>
        <end position="86"/>
    </location>
</feature>
<dbReference type="PANTHER" id="PTHR33119:SF1">
    <property type="entry name" value="FE2OG DIOXYGENASE DOMAIN-CONTAINING PROTEIN"/>
    <property type="match status" value="1"/>
</dbReference>
<dbReference type="Pfam" id="PF14033">
    <property type="entry name" value="DUF4246"/>
    <property type="match status" value="1"/>
</dbReference>
<protein>
    <submittedName>
        <fullName evidence="3">Uncharacterized protein</fullName>
    </submittedName>
</protein>
<dbReference type="EMBL" id="JARJCN010000031">
    <property type="protein sequence ID" value="KAJ7086413.1"/>
    <property type="molecule type" value="Genomic_DNA"/>
</dbReference>
<dbReference type="Proteomes" id="UP001222325">
    <property type="component" value="Unassembled WGS sequence"/>
</dbReference>
<dbReference type="AlphaFoldDB" id="A0AAD6U6G4"/>
<evidence type="ECO:0000259" key="2">
    <source>
        <dbReference type="Pfam" id="PF21666"/>
    </source>
</evidence>
<keyword evidence="4" id="KW-1185">Reference proteome</keyword>
<proteinExistence type="predicted"/>
<gene>
    <name evidence="3" type="ORF">B0H15DRAFT_909499</name>
</gene>
<accession>A0AAD6U6G4</accession>
<evidence type="ECO:0000313" key="4">
    <source>
        <dbReference type="Proteomes" id="UP001222325"/>
    </source>
</evidence>
<dbReference type="PANTHER" id="PTHR33119">
    <property type="entry name" value="IFI3P"/>
    <property type="match status" value="1"/>
</dbReference>
<reference evidence="3" key="1">
    <citation type="submission" date="2023-03" db="EMBL/GenBank/DDBJ databases">
        <title>Massive genome expansion in bonnet fungi (Mycena s.s.) driven by repeated elements and novel gene families across ecological guilds.</title>
        <authorList>
            <consortium name="Lawrence Berkeley National Laboratory"/>
            <person name="Harder C.B."/>
            <person name="Miyauchi S."/>
            <person name="Viragh M."/>
            <person name="Kuo A."/>
            <person name="Thoen E."/>
            <person name="Andreopoulos B."/>
            <person name="Lu D."/>
            <person name="Skrede I."/>
            <person name="Drula E."/>
            <person name="Henrissat B."/>
            <person name="Morin E."/>
            <person name="Kohler A."/>
            <person name="Barry K."/>
            <person name="LaButti K."/>
            <person name="Morin E."/>
            <person name="Salamov A."/>
            <person name="Lipzen A."/>
            <person name="Mereny Z."/>
            <person name="Hegedus B."/>
            <person name="Baldrian P."/>
            <person name="Stursova M."/>
            <person name="Weitz H."/>
            <person name="Taylor A."/>
            <person name="Grigoriev I.V."/>
            <person name="Nagy L.G."/>
            <person name="Martin F."/>
            <person name="Kauserud H."/>
        </authorList>
    </citation>
    <scope>NUCLEOTIDE SEQUENCE</scope>
    <source>
        <strain evidence="3">CBHHK173m</strain>
    </source>
</reference>
<name>A0AAD6U6G4_9AGAR</name>
<comment type="caution">
    <text evidence="3">The sequence shown here is derived from an EMBL/GenBank/DDBJ whole genome shotgun (WGS) entry which is preliminary data.</text>
</comment>
<feature type="domain" description="DUF4246" evidence="1">
    <location>
        <begin position="106"/>
        <end position="518"/>
    </location>
</feature>
<dbReference type="Pfam" id="PF21666">
    <property type="entry name" value="DUF4246_N"/>
    <property type="match status" value="1"/>
</dbReference>
<evidence type="ECO:0000259" key="1">
    <source>
        <dbReference type="Pfam" id="PF14033"/>
    </source>
</evidence>
<evidence type="ECO:0000313" key="3">
    <source>
        <dbReference type="EMBL" id="KAJ7086413.1"/>
    </source>
</evidence>
<dbReference type="InterPro" id="IPR049207">
    <property type="entry name" value="DUF4246_N"/>
</dbReference>
<dbReference type="InterPro" id="IPR025340">
    <property type="entry name" value="DUF4246"/>
</dbReference>
<dbReference type="InterPro" id="IPR049192">
    <property type="entry name" value="DUF4246_C"/>
</dbReference>